<dbReference type="Gene3D" id="3.20.20.80">
    <property type="entry name" value="Glycosidases"/>
    <property type="match status" value="1"/>
</dbReference>
<dbReference type="EMBL" id="JAYKLX010000003">
    <property type="protein sequence ID" value="MEB3345088.1"/>
    <property type="molecule type" value="Genomic_DNA"/>
</dbReference>
<keyword evidence="3" id="KW-0378">Hydrolase</keyword>
<evidence type="ECO:0000256" key="1">
    <source>
        <dbReference type="ARBA" id="ARBA00008061"/>
    </source>
</evidence>
<accession>A0ABU5ZSY3</accession>
<dbReference type="RefSeq" id="WP_324179122.1">
    <property type="nucleotide sequence ID" value="NZ_BAABAW010000008.1"/>
</dbReference>
<reference evidence="3 4" key="1">
    <citation type="journal article" date="2013" name="Int. J. Syst. Evol. Microbiol.">
        <title>Aquimarina gracilis sp. nov., isolated from the gut microflora of a mussel, Mytilus coruscus, and emended description of Aquimarina spongiae.</title>
        <authorList>
            <person name="Park S.C."/>
            <person name="Choe H.N."/>
            <person name="Baik K.S."/>
            <person name="Seong C.N."/>
        </authorList>
    </citation>
    <scope>NUCLEOTIDE SEQUENCE [LARGE SCALE GENOMIC DNA]</scope>
    <source>
        <strain evidence="3 4">PSC32</strain>
    </source>
</reference>
<dbReference type="InterPro" id="IPR045857">
    <property type="entry name" value="O16G_dom_2"/>
</dbReference>
<keyword evidence="4" id="KW-1185">Reference proteome</keyword>
<evidence type="ECO:0000259" key="2">
    <source>
        <dbReference type="SMART" id="SM00642"/>
    </source>
</evidence>
<dbReference type="Gene3D" id="2.60.40.1180">
    <property type="entry name" value="Golgi alpha-mannosidase II"/>
    <property type="match status" value="1"/>
</dbReference>
<dbReference type="Gene3D" id="3.90.400.10">
    <property type="entry name" value="Oligo-1,6-glucosidase, Domain 2"/>
    <property type="match status" value="1"/>
</dbReference>
<dbReference type="SMART" id="SM00642">
    <property type="entry name" value="Aamy"/>
    <property type="match status" value="1"/>
</dbReference>
<dbReference type="PANTHER" id="PTHR10357">
    <property type="entry name" value="ALPHA-AMYLASE FAMILY MEMBER"/>
    <property type="match status" value="1"/>
</dbReference>
<evidence type="ECO:0000313" key="3">
    <source>
        <dbReference type="EMBL" id="MEB3345088.1"/>
    </source>
</evidence>
<gene>
    <name evidence="3" type="ORF">U6A24_06430</name>
</gene>
<dbReference type="Proteomes" id="UP001327027">
    <property type="component" value="Unassembled WGS sequence"/>
</dbReference>
<dbReference type="GO" id="GO:0016787">
    <property type="term" value="F:hydrolase activity"/>
    <property type="evidence" value="ECO:0007669"/>
    <property type="project" value="UniProtKB-KW"/>
</dbReference>
<dbReference type="InterPro" id="IPR006047">
    <property type="entry name" value="GH13_cat_dom"/>
</dbReference>
<name>A0ABU5ZSY3_9FLAO</name>
<evidence type="ECO:0000313" key="4">
    <source>
        <dbReference type="Proteomes" id="UP001327027"/>
    </source>
</evidence>
<proteinExistence type="inferred from homology"/>
<organism evidence="3 4">
    <name type="scientific">Aquimarina gracilis</name>
    <dbReference type="NCBI Taxonomy" id="874422"/>
    <lineage>
        <taxon>Bacteria</taxon>
        <taxon>Pseudomonadati</taxon>
        <taxon>Bacteroidota</taxon>
        <taxon>Flavobacteriia</taxon>
        <taxon>Flavobacteriales</taxon>
        <taxon>Flavobacteriaceae</taxon>
        <taxon>Aquimarina</taxon>
    </lineage>
</organism>
<comment type="similarity">
    <text evidence="1">Belongs to the glycosyl hydrolase 13 family.</text>
</comment>
<dbReference type="InterPro" id="IPR032091">
    <property type="entry name" value="Malt_amylase-like_C"/>
</dbReference>
<dbReference type="SUPFAM" id="SSF51011">
    <property type="entry name" value="Glycosyl hydrolase domain"/>
    <property type="match status" value="1"/>
</dbReference>
<sequence>MKKTYIILCCFIVLIMSCTKKTKEKVQVTEQRSEIAYSNPEAEVFYHVFQRSFYDTNGDGHGDLNGVTQKIDYLKDLGVTSLLFTPLYKSIYYHNYFPDDFKAIDEEFGTLDDYLNMVKKLHENDMKFYMDMEIHYVTKNHPWFKDSFENPNSKYSNHVIYNGPNNTVPETMIFNLTKLESYDGTSVDITTVDMYNEAVKTYFTDLFSYWVDPNSDGKFDDGVDGFRIDHMMDDLDWKGIRTNLFKNFWAPLFKHLKSINPNLKIFGEQANWKDIGENYFNTANVDMMFAFGLREGILSMEKEQISNKMDSLLKLTPKEKSQLVFLENHDTPRFASFVENDKAKLKLGAFLMMFNKGIPSIYYGQEIGMNGSGGFGKFGVTDGNDIPMREAFEWNAKIESTGSALWYKNTGPWWDKRSVLDDDGISVEEQKNDPNSLLNFYRKIIKIRKTHSEFIEGNQEIISNDNDNILAYIRKDGQNTMLVAVNTSDKEQKTSITLNTENPNFELNEVLLSDEKNEAVNNSSNVDLILNSHGYAIWQIK</sequence>
<dbReference type="Pfam" id="PF00128">
    <property type="entry name" value="Alpha-amylase"/>
    <property type="match status" value="1"/>
</dbReference>
<dbReference type="InterPro" id="IPR017853">
    <property type="entry name" value="GH"/>
</dbReference>
<comment type="caution">
    <text evidence="3">The sequence shown here is derived from an EMBL/GenBank/DDBJ whole genome shotgun (WGS) entry which is preliminary data.</text>
</comment>
<dbReference type="PANTHER" id="PTHR10357:SF179">
    <property type="entry name" value="NEUTRAL AND BASIC AMINO ACID TRANSPORT PROTEIN RBAT"/>
    <property type="match status" value="1"/>
</dbReference>
<feature type="domain" description="Glycosyl hydrolase family 13 catalytic" evidence="2">
    <location>
        <begin position="47"/>
        <end position="414"/>
    </location>
</feature>
<dbReference type="Pfam" id="PF16657">
    <property type="entry name" value="Malt_amylase_C"/>
    <property type="match status" value="1"/>
</dbReference>
<protein>
    <submittedName>
        <fullName evidence="3">Alpha-amylase family glycosyl hydrolase</fullName>
    </submittedName>
</protein>
<dbReference type="PROSITE" id="PS51257">
    <property type="entry name" value="PROKAR_LIPOPROTEIN"/>
    <property type="match status" value="1"/>
</dbReference>
<dbReference type="SUPFAM" id="SSF51445">
    <property type="entry name" value="(Trans)glycosidases"/>
    <property type="match status" value="1"/>
</dbReference>
<dbReference type="InterPro" id="IPR013780">
    <property type="entry name" value="Glyco_hydro_b"/>
</dbReference>